<proteinExistence type="predicted"/>
<dbReference type="AlphaFoldDB" id="A0A5B9DS99"/>
<keyword evidence="3" id="KW-0472">Membrane</keyword>
<keyword evidence="5" id="KW-1185">Reference proteome</keyword>
<keyword evidence="1" id="KW-0812">Transmembrane</keyword>
<evidence type="ECO:0000313" key="4">
    <source>
        <dbReference type="EMBL" id="QEE21815.1"/>
    </source>
</evidence>
<dbReference type="KEGG" id="yti:FNA67_17215"/>
<organism evidence="4 5">
    <name type="scientific">Paradevosia tibetensis</name>
    <dbReference type="NCBI Taxonomy" id="1447062"/>
    <lineage>
        <taxon>Bacteria</taxon>
        <taxon>Pseudomonadati</taxon>
        <taxon>Pseudomonadota</taxon>
        <taxon>Alphaproteobacteria</taxon>
        <taxon>Hyphomicrobiales</taxon>
        <taxon>Devosiaceae</taxon>
        <taxon>Paradevosia</taxon>
    </lineage>
</organism>
<keyword evidence="2" id="KW-1133">Transmembrane helix</keyword>
<evidence type="ECO:0000256" key="1">
    <source>
        <dbReference type="ARBA" id="ARBA00022692"/>
    </source>
</evidence>
<accession>A0A5B9DS99</accession>
<dbReference type="SUPFAM" id="SSF103473">
    <property type="entry name" value="MFS general substrate transporter"/>
    <property type="match status" value="1"/>
</dbReference>
<gene>
    <name evidence="4" type="ORF">FNA67_17215</name>
</gene>
<dbReference type="Proteomes" id="UP000321062">
    <property type="component" value="Chromosome"/>
</dbReference>
<dbReference type="Pfam" id="PF07690">
    <property type="entry name" value="MFS_1"/>
    <property type="match status" value="1"/>
</dbReference>
<protein>
    <submittedName>
        <fullName evidence="4">MFS transporter</fullName>
    </submittedName>
</protein>
<evidence type="ECO:0000313" key="5">
    <source>
        <dbReference type="Proteomes" id="UP000321062"/>
    </source>
</evidence>
<dbReference type="PANTHER" id="PTHR11360">
    <property type="entry name" value="MONOCARBOXYLATE TRANSPORTER"/>
    <property type="match status" value="1"/>
</dbReference>
<dbReference type="InterPro" id="IPR011701">
    <property type="entry name" value="MFS"/>
</dbReference>
<dbReference type="InterPro" id="IPR036259">
    <property type="entry name" value="MFS_trans_sf"/>
</dbReference>
<dbReference type="PROSITE" id="PS50850">
    <property type="entry name" value="MFS"/>
    <property type="match status" value="1"/>
</dbReference>
<dbReference type="Gene3D" id="1.20.1250.20">
    <property type="entry name" value="MFS general substrate transporter like domains"/>
    <property type="match status" value="2"/>
</dbReference>
<dbReference type="InterPro" id="IPR050327">
    <property type="entry name" value="Proton-linked_MCT"/>
</dbReference>
<sequence>MNTRYGWVMVAAGALITCVAMGAMFALPVYLQPIAEETGWTHAGISAAMTVGFIVMGVAGFGWGTLSDRIGARPVVMAASVLLVTGLVVASRATDLLVFQFAYGGLVGASGGAFFAPIMAATVGWFDKHRSLAVSLVSVGGGVAPMVITPFASYLIQTNGWRSAMLTIAIGALFLLIPASLFIRRPPLVEDAPAPVATSEAPTEAAAPTKQRSAAVAALRTPQFIVLATTFFLCCAAHSGPIFHTVSYAMICGASALAAASIYSVEGVSGLVGRLVFGILADRLGVRRVIVGGLALQAVGIYTYIYVSELTHFYMLAVILGMAYGGVMPLYAVLARDYFGPRVMGTVLGAATMTSSIGMAFGPVGGGWLYDTFGSYHWLYIASAAVGVAAAGMALAFPPPAKAQEGDGPGELQPA</sequence>
<dbReference type="PANTHER" id="PTHR11360:SF290">
    <property type="entry name" value="MONOCARBOXYLATE MFS PERMEASE"/>
    <property type="match status" value="1"/>
</dbReference>
<dbReference type="RefSeq" id="WP_147657196.1">
    <property type="nucleotide sequence ID" value="NZ_BMFM01000002.1"/>
</dbReference>
<dbReference type="CDD" id="cd17355">
    <property type="entry name" value="MFS_YcxA_like"/>
    <property type="match status" value="1"/>
</dbReference>
<dbReference type="EMBL" id="CP041690">
    <property type="protein sequence ID" value="QEE21815.1"/>
    <property type="molecule type" value="Genomic_DNA"/>
</dbReference>
<evidence type="ECO:0000256" key="2">
    <source>
        <dbReference type="ARBA" id="ARBA00022989"/>
    </source>
</evidence>
<dbReference type="GO" id="GO:0022857">
    <property type="term" value="F:transmembrane transporter activity"/>
    <property type="evidence" value="ECO:0007669"/>
    <property type="project" value="InterPro"/>
</dbReference>
<reference evidence="4 5" key="1">
    <citation type="journal article" date="2015" name="Int. J. Syst. Evol. Microbiol.">
        <title>Youhaiella tibetensis gen. nov., sp. nov., isolated from subsurface sediment.</title>
        <authorList>
            <person name="Wang Y.X."/>
            <person name="Huang F.Q."/>
            <person name="Nogi Y."/>
            <person name="Pang S.J."/>
            <person name="Wang P.K."/>
            <person name="Lv J."/>
        </authorList>
    </citation>
    <scope>NUCLEOTIDE SEQUENCE [LARGE SCALE GENOMIC DNA]</scope>
    <source>
        <strain evidence="5">fig4</strain>
    </source>
</reference>
<evidence type="ECO:0000256" key="3">
    <source>
        <dbReference type="ARBA" id="ARBA00023136"/>
    </source>
</evidence>
<dbReference type="OrthoDB" id="9796632at2"/>
<name>A0A5B9DS99_9HYPH</name>
<dbReference type="InterPro" id="IPR020846">
    <property type="entry name" value="MFS_dom"/>
</dbReference>